<keyword evidence="7 8" id="KW-0998">Cell outer membrane</keyword>
<keyword evidence="14" id="KW-1185">Reference proteome</keyword>
<evidence type="ECO:0000256" key="3">
    <source>
        <dbReference type="ARBA" id="ARBA00022452"/>
    </source>
</evidence>
<evidence type="ECO:0000256" key="2">
    <source>
        <dbReference type="ARBA" id="ARBA00022448"/>
    </source>
</evidence>
<evidence type="ECO:0000256" key="6">
    <source>
        <dbReference type="ARBA" id="ARBA00023136"/>
    </source>
</evidence>
<keyword evidence="2 8" id="KW-0813">Transport</keyword>
<organism evidence="13 14">
    <name type="scientific">Chitinophaga arvensicola</name>
    <dbReference type="NCBI Taxonomy" id="29529"/>
    <lineage>
        <taxon>Bacteria</taxon>
        <taxon>Pseudomonadati</taxon>
        <taxon>Bacteroidota</taxon>
        <taxon>Chitinophagia</taxon>
        <taxon>Chitinophagales</taxon>
        <taxon>Chitinophagaceae</taxon>
        <taxon>Chitinophaga</taxon>
    </lineage>
</organism>
<dbReference type="SUPFAM" id="SSF56935">
    <property type="entry name" value="Porins"/>
    <property type="match status" value="1"/>
</dbReference>
<evidence type="ECO:0000313" key="13">
    <source>
        <dbReference type="EMBL" id="SEW52985.1"/>
    </source>
</evidence>
<dbReference type="Proteomes" id="UP000199310">
    <property type="component" value="Unassembled WGS sequence"/>
</dbReference>
<evidence type="ECO:0000256" key="1">
    <source>
        <dbReference type="ARBA" id="ARBA00004571"/>
    </source>
</evidence>
<dbReference type="RefSeq" id="WP_245752682.1">
    <property type="nucleotide sequence ID" value="NZ_FOJG01000002.1"/>
</dbReference>
<name>A0A1I0S9V5_9BACT</name>
<accession>A0A1I0S9V5</accession>
<dbReference type="Gene3D" id="2.40.170.20">
    <property type="entry name" value="TonB-dependent receptor, beta-barrel domain"/>
    <property type="match status" value="1"/>
</dbReference>
<dbReference type="InterPro" id="IPR037066">
    <property type="entry name" value="Plug_dom_sf"/>
</dbReference>
<feature type="chain" id="PRO_5011514861" evidence="10">
    <location>
        <begin position="47"/>
        <end position="1077"/>
    </location>
</feature>
<dbReference type="Pfam" id="PF07715">
    <property type="entry name" value="Plug"/>
    <property type="match status" value="1"/>
</dbReference>
<comment type="subcellular location">
    <subcellularLocation>
        <location evidence="1 8">Cell outer membrane</location>
        <topology evidence="1 8">Multi-pass membrane protein</topology>
    </subcellularLocation>
</comment>
<dbReference type="InterPro" id="IPR039426">
    <property type="entry name" value="TonB-dep_rcpt-like"/>
</dbReference>
<feature type="domain" description="TonB-dependent receptor-like beta-barrel" evidence="11">
    <location>
        <begin position="448"/>
        <end position="900"/>
    </location>
</feature>
<dbReference type="Pfam" id="PF00593">
    <property type="entry name" value="TonB_dep_Rec_b-barrel"/>
    <property type="match status" value="1"/>
</dbReference>
<gene>
    <name evidence="13" type="ORF">SAMN04488122_5279</name>
</gene>
<evidence type="ECO:0000256" key="9">
    <source>
        <dbReference type="RuleBase" id="RU003357"/>
    </source>
</evidence>
<dbReference type="NCBIfam" id="TIGR04056">
    <property type="entry name" value="OMP_RagA_SusC"/>
    <property type="match status" value="1"/>
</dbReference>
<dbReference type="InterPro" id="IPR012910">
    <property type="entry name" value="Plug_dom"/>
</dbReference>
<comment type="similarity">
    <text evidence="8 9">Belongs to the TonB-dependent receptor family.</text>
</comment>
<proteinExistence type="inferred from homology"/>
<reference evidence="14" key="1">
    <citation type="submission" date="2016-10" db="EMBL/GenBank/DDBJ databases">
        <authorList>
            <person name="Varghese N."/>
            <person name="Submissions S."/>
        </authorList>
    </citation>
    <scope>NUCLEOTIDE SEQUENCE [LARGE SCALE GENOMIC DNA]</scope>
    <source>
        <strain evidence="14">DSM 3695</strain>
    </source>
</reference>
<dbReference type="GO" id="GO:0009279">
    <property type="term" value="C:cell outer membrane"/>
    <property type="evidence" value="ECO:0007669"/>
    <property type="project" value="UniProtKB-SubCell"/>
</dbReference>
<evidence type="ECO:0000256" key="7">
    <source>
        <dbReference type="ARBA" id="ARBA00023237"/>
    </source>
</evidence>
<keyword evidence="3 8" id="KW-1134">Transmembrane beta strand</keyword>
<evidence type="ECO:0000256" key="10">
    <source>
        <dbReference type="SAM" id="SignalP"/>
    </source>
</evidence>
<keyword evidence="5 9" id="KW-0798">TonB box</keyword>
<dbReference type="InterPro" id="IPR023997">
    <property type="entry name" value="TonB-dep_OMP_SusC/RagA_CS"/>
</dbReference>
<feature type="signal peptide" evidence="10">
    <location>
        <begin position="1"/>
        <end position="46"/>
    </location>
</feature>
<dbReference type="InterPro" id="IPR000531">
    <property type="entry name" value="Beta-barrel_TonB"/>
</dbReference>
<evidence type="ECO:0000256" key="5">
    <source>
        <dbReference type="ARBA" id="ARBA00023077"/>
    </source>
</evidence>
<dbReference type="NCBIfam" id="TIGR04057">
    <property type="entry name" value="SusC_RagA_signa"/>
    <property type="match status" value="1"/>
</dbReference>
<dbReference type="InterPro" id="IPR023996">
    <property type="entry name" value="TonB-dep_OMP_SusC/RagA"/>
</dbReference>
<dbReference type="AlphaFoldDB" id="A0A1I0S9V5"/>
<sequence>MKPNIFKTTFHDNSTAACFYRFTARSMGAGAIALLLLLVNAPAAMAQQPAPAAAPAAKVTITGTVSDKVSTEAMIGVGILEIIGKTRKVIGVTDNKGNFSVKVSPDASLEFRYVGYREFVAKVKAGKPLDIRLVINENKLTETVIVGYQNKTRELATGSSVIVSGKDLQQVPVSNVEQLLQGRVPGLNIQNNTGVPGGRGTVAIRGLSNINVTGSGANSFLSPTSPLYVIDGVPIDADANFSYGFQTPGPGVSPLSLIPQEDIQTMEILKDAQATALYGSRAAYGVIVVTTRRGSSRIPVVRYTGNFFMNTPPQLRSTVGGNMERQIRIKEIMQYGTYADLLNISKTAFLADSLNPYWNSSTNWQSIFYQTTYNQTHNINISGGDPTFNYKTDLSYYHENGVIRNTGFDRYSINTNMLYQPTPRLKVFGLLNTQVGKRKLGSGNGLLQTGVADNGQKSSLLPAPSFYQSTAGYLGALEIQNNNKTLNLSASLDATYQIIEGLSLGSAISYTYASNTQDEFTPAAANNDYSKIKAYDDRNFQLYNRNSITYFKSIDKAHNFTVNFLNETFNRGLQAKMIQQQRTPNDQYEGPLGYGNDASRGGGLLDNFAQNHTASFAGLFSYNYKQKYVLDASYRIDGSSASGFEDPYSRNPALGLRWNFNKEKLFKDSKWLTYGSLRGSWGKNIVPSGDVFSIYGTYRPNGTYNGNPRIGSDFDQMANPFLKPTTTTQYDIGVEAGLFKGKVDMVFDVYYKTVENLLRSKDLSNMTGFNKVNTNETSLADYGYELMLTFRPLSTSSPFQWSISVNGALNKDILTRLPAGARQLIQNDNDKGQNVLYRVGRNSLSNYLLTTKGVFGNAADVPIDPATGLRYRTAGGQYFQAGDPYWEDRDGNYILDINDYAIAGNSQPLVTGGLQSYLTYKNFTFNITASYVAIRDILNDALAERLQYLGKPFDQKSIVDFNEIDYWKRSGGKATYSNPFDYTRAGAINPYRADQTLFQEDGSYFKINTIAIGYLLNKNLTHRYGINTVRVYGSCNNVKTFSSYSGPNAENVSALGRDQSNGYPIPRSWNLGLNVEF</sequence>
<keyword evidence="10" id="KW-0732">Signal</keyword>
<dbReference type="InterPro" id="IPR036942">
    <property type="entry name" value="Beta-barrel_TonB_sf"/>
</dbReference>
<dbReference type="STRING" id="29529.SAMN04488122_5279"/>
<evidence type="ECO:0000313" key="14">
    <source>
        <dbReference type="Proteomes" id="UP000199310"/>
    </source>
</evidence>
<dbReference type="Gene3D" id="2.170.130.10">
    <property type="entry name" value="TonB-dependent receptor, plug domain"/>
    <property type="match status" value="1"/>
</dbReference>
<keyword evidence="4 8" id="KW-0812">Transmembrane</keyword>
<evidence type="ECO:0000259" key="11">
    <source>
        <dbReference type="Pfam" id="PF00593"/>
    </source>
</evidence>
<dbReference type="PROSITE" id="PS52016">
    <property type="entry name" value="TONB_DEPENDENT_REC_3"/>
    <property type="match status" value="1"/>
</dbReference>
<dbReference type="EMBL" id="FOJG01000002">
    <property type="protein sequence ID" value="SEW52985.1"/>
    <property type="molecule type" value="Genomic_DNA"/>
</dbReference>
<evidence type="ECO:0000259" key="12">
    <source>
        <dbReference type="Pfam" id="PF07715"/>
    </source>
</evidence>
<evidence type="ECO:0000256" key="4">
    <source>
        <dbReference type="ARBA" id="ARBA00022692"/>
    </source>
</evidence>
<keyword evidence="6 8" id="KW-0472">Membrane</keyword>
<feature type="domain" description="TonB-dependent receptor plug" evidence="12">
    <location>
        <begin position="157"/>
        <end position="286"/>
    </location>
</feature>
<protein>
    <submittedName>
        <fullName evidence="13">TonB-linked outer membrane protein, SusC/RagA family</fullName>
    </submittedName>
</protein>
<evidence type="ECO:0000256" key="8">
    <source>
        <dbReference type="PROSITE-ProRule" id="PRU01360"/>
    </source>
</evidence>